<comment type="caution">
    <text evidence="1">The sequence shown here is derived from an EMBL/GenBank/DDBJ whole genome shotgun (WGS) entry which is preliminary data.</text>
</comment>
<dbReference type="GO" id="GO:0000775">
    <property type="term" value="C:chromosome, centromeric region"/>
    <property type="evidence" value="ECO:0007669"/>
    <property type="project" value="InterPro"/>
</dbReference>
<evidence type="ECO:0000313" key="1">
    <source>
        <dbReference type="EMBL" id="KAJ1928613.1"/>
    </source>
</evidence>
<dbReference type="InterPro" id="IPR027801">
    <property type="entry name" value="CENP-P"/>
</dbReference>
<dbReference type="GO" id="GO:0034080">
    <property type="term" value="P:CENP-A containing chromatin assembly"/>
    <property type="evidence" value="ECO:0007669"/>
    <property type="project" value="InterPro"/>
</dbReference>
<protein>
    <submittedName>
        <fullName evidence="1">Uncharacterized protein</fullName>
    </submittedName>
</protein>
<proteinExistence type="predicted"/>
<dbReference type="GO" id="GO:0005634">
    <property type="term" value="C:nucleus"/>
    <property type="evidence" value="ECO:0007669"/>
    <property type="project" value="TreeGrafter"/>
</dbReference>
<dbReference type="Proteomes" id="UP001150569">
    <property type="component" value="Unassembled WGS sequence"/>
</dbReference>
<evidence type="ECO:0000313" key="2">
    <source>
        <dbReference type="Proteomes" id="UP001150569"/>
    </source>
</evidence>
<dbReference type="EMBL" id="JANBPT010000066">
    <property type="protein sequence ID" value="KAJ1928613.1"/>
    <property type="molecule type" value="Genomic_DNA"/>
</dbReference>
<gene>
    <name evidence="1" type="ORF">IWQ60_001907</name>
</gene>
<organism evidence="1 2">
    <name type="scientific">Tieghemiomyces parasiticus</name>
    <dbReference type="NCBI Taxonomy" id="78921"/>
    <lineage>
        <taxon>Eukaryota</taxon>
        <taxon>Fungi</taxon>
        <taxon>Fungi incertae sedis</taxon>
        <taxon>Zoopagomycota</taxon>
        <taxon>Kickxellomycotina</taxon>
        <taxon>Dimargaritomycetes</taxon>
        <taxon>Dimargaritales</taxon>
        <taxon>Dimargaritaceae</taxon>
        <taxon>Tieghemiomyces</taxon>
    </lineage>
</organism>
<keyword evidence="2" id="KW-1185">Reference proteome</keyword>
<name>A0A9W8DXW3_9FUNG</name>
<reference evidence="1" key="1">
    <citation type="submission" date="2022-07" db="EMBL/GenBank/DDBJ databases">
        <title>Phylogenomic reconstructions and comparative analyses of Kickxellomycotina fungi.</title>
        <authorList>
            <person name="Reynolds N.K."/>
            <person name="Stajich J.E."/>
            <person name="Barry K."/>
            <person name="Grigoriev I.V."/>
            <person name="Crous P."/>
            <person name="Smith M.E."/>
        </authorList>
    </citation>
    <scope>NUCLEOTIDE SEQUENCE</scope>
    <source>
        <strain evidence="1">RSA 861</strain>
    </source>
</reference>
<accession>A0A9W8DXW3</accession>
<sequence length="309" mass="35353">MEPSELRAAVRDMENELEHLQTQLDLLRQERIQKLHAVDTSVDIRDKLIDVNTTLTAEHTYAKLLRLRANDQLVPHKIIRDPVEQDNHLQQLEQFTGYQLTEVIQQPITSGPEDDITNVRRIFRMDGRCHGYPFTVRFQVAGPDSRVVHLAISVTPQLDLELRPHIERSEADNNLLGFFRLYHDYTKLYRHRSAQMGRICRQYSDRRLLLSPRDSLQYETGTNPLPLTSLEIGHAGLRLALTYDLIVSNANVVHSDIQLIPFSTRIVATLVYMMGITTRDDQLRLAITSVGAPFGYYKALVGLGWCSAA</sequence>
<dbReference type="PANTHER" id="PTHR28577:SF1">
    <property type="entry name" value="CENTROMERE PROTEIN P"/>
    <property type="match status" value="1"/>
</dbReference>
<dbReference type="AlphaFoldDB" id="A0A9W8DXW3"/>
<dbReference type="PANTHER" id="PTHR28577">
    <property type="entry name" value="CENTROMERE PROTEIN P"/>
    <property type="match status" value="1"/>
</dbReference>